<dbReference type="EMBL" id="CM035444">
    <property type="protein sequence ID" value="KAH7276675.1"/>
    <property type="molecule type" value="Genomic_DNA"/>
</dbReference>
<dbReference type="PANTHER" id="PTHR33181">
    <property type="entry name" value="OS01G0778500 PROTEIN"/>
    <property type="match status" value="1"/>
</dbReference>
<evidence type="ECO:0000313" key="2">
    <source>
        <dbReference type="Proteomes" id="UP000825935"/>
    </source>
</evidence>
<keyword evidence="2" id="KW-1185">Reference proteome</keyword>
<sequence length="71" mass="8641">MALLYRILLQPFRRVWCVTFGRRFRLQCIRGRRRSSCMLYKQVKSCGYQDVQIMWSLLEKKHLLRSQQSSS</sequence>
<dbReference type="PANTHER" id="PTHR33181:SF59">
    <property type="entry name" value="OVATE FAMILY PROTEIN"/>
    <property type="match status" value="1"/>
</dbReference>
<reference evidence="1" key="1">
    <citation type="submission" date="2021-08" db="EMBL/GenBank/DDBJ databases">
        <title>WGS assembly of Ceratopteris richardii.</title>
        <authorList>
            <person name="Marchant D.B."/>
            <person name="Chen G."/>
            <person name="Jenkins J."/>
            <person name="Shu S."/>
            <person name="Leebens-Mack J."/>
            <person name="Grimwood J."/>
            <person name="Schmutz J."/>
            <person name="Soltis P."/>
            <person name="Soltis D."/>
            <person name="Chen Z.-H."/>
        </authorList>
    </citation>
    <scope>NUCLEOTIDE SEQUENCE</scope>
    <source>
        <strain evidence="1">Whitten #5841</strain>
        <tissue evidence="1">Leaf</tissue>
    </source>
</reference>
<name>A0A8T2PZ26_CERRI</name>
<dbReference type="OMA" id="FRRVWCV"/>
<gene>
    <name evidence="1" type="ORF">KP509_39G017400</name>
</gene>
<comment type="caution">
    <text evidence="1">The sequence shown here is derived from an EMBL/GenBank/DDBJ whole genome shotgun (WGS) entry which is preliminary data.</text>
</comment>
<dbReference type="Proteomes" id="UP000825935">
    <property type="component" value="Chromosome 39"/>
</dbReference>
<protein>
    <submittedName>
        <fullName evidence="1">Uncharacterized protein</fullName>
    </submittedName>
</protein>
<dbReference type="AlphaFoldDB" id="A0A8T2PZ26"/>
<proteinExistence type="predicted"/>
<accession>A0A8T2PZ26</accession>
<dbReference type="OrthoDB" id="1858060at2759"/>
<organism evidence="1 2">
    <name type="scientific">Ceratopteris richardii</name>
    <name type="common">Triangle waterfern</name>
    <dbReference type="NCBI Taxonomy" id="49495"/>
    <lineage>
        <taxon>Eukaryota</taxon>
        <taxon>Viridiplantae</taxon>
        <taxon>Streptophyta</taxon>
        <taxon>Embryophyta</taxon>
        <taxon>Tracheophyta</taxon>
        <taxon>Polypodiopsida</taxon>
        <taxon>Polypodiidae</taxon>
        <taxon>Polypodiales</taxon>
        <taxon>Pteridineae</taxon>
        <taxon>Pteridaceae</taxon>
        <taxon>Parkerioideae</taxon>
        <taxon>Ceratopteris</taxon>
    </lineage>
</organism>
<evidence type="ECO:0000313" key="1">
    <source>
        <dbReference type="EMBL" id="KAH7276675.1"/>
    </source>
</evidence>